<reference evidence="1 2" key="1">
    <citation type="journal article" date="2019" name="Int. J. Syst. Evol. Microbiol.">
        <title>The Global Catalogue of Microorganisms (GCM) 10K type strain sequencing project: providing services to taxonomists for standard genome sequencing and annotation.</title>
        <authorList>
            <consortium name="The Broad Institute Genomics Platform"/>
            <consortium name="The Broad Institute Genome Sequencing Center for Infectious Disease"/>
            <person name="Wu L."/>
            <person name="Ma J."/>
        </authorList>
    </citation>
    <scope>NUCLEOTIDE SEQUENCE [LARGE SCALE GENOMIC DNA]</scope>
    <source>
        <strain evidence="1 2">JCM 14969</strain>
    </source>
</reference>
<sequence length="103" mass="10332">MAEVAEWPGWQGVAEWGRVAGVAGCSRPQPGSQDAGGRGMPGVAECQGVAGCQGVAERRVAGWAPGRPDEGGIGAVWGAQRCGVAELSVVAEGSPDAGVPRFM</sequence>
<dbReference type="EMBL" id="BAAAOS010000017">
    <property type="protein sequence ID" value="GAA1564335.1"/>
    <property type="molecule type" value="Genomic_DNA"/>
</dbReference>
<dbReference type="Proteomes" id="UP001500393">
    <property type="component" value="Unassembled WGS sequence"/>
</dbReference>
<comment type="caution">
    <text evidence="1">The sequence shown here is derived from an EMBL/GenBank/DDBJ whole genome shotgun (WGS) entry which is preliminary data.</text>
</comment>
<protein>
    <submittedName>
        <fullName evidence="1">Uncharacterized protein</fullName>
    </submittedName>
</protein>
<accession>A0ABN2CTV7</accession>
<gene>
    <name evidence="1" type="ORF">GCM10009789_17090</name>
</gene>
<name>A0ABN2CTV7_9ACTN</name>
<proteinExistence type="predicted"/>
<evidence type="ECO:0000313" key="2">
    <source>
        <dbReference type="Proteomes" id="UP001500393"/>
    </source>
</evidence>
<keyword evidence="2" id="KW-1185">Reference proteome</keyword>
<evidence type="ECO:0000313" key="1">
    <source>
        <dbReference type="EMBL" id="GAA1564335.1"/>
    </source>
</evidence>
<organism evidence="1 2">
    <name type="scientific">Kribbella sancticallisti</name>
    <dbReference type="NCBI Taxonomy" id="460087"/>
    <lineage>
        <taxon>Bacteria</taxon>
        <taxon>Bacillati</taxon>
        <taxon>Actinomycetota</taxon>
        <taxon>Actinomycetes</taxon>
        <taxon>Propionibacteriales</taxon>
        <taxon>Kribbellaceae</taxon>
        <taxon>Kribbella</taxon>
    </lineage>
</organism>